<feature type="domain" description="Bacterial type II secretion system protein E" evidence="4">
    <location>
        <begin position="236"/>
        <end position="250"/>
    </location>
</feature>
<dbReference type="AlphaFoldDB" id="A0A1G2PEL0"/>
<dbReference type="InterPro" id="IPR027417">
    <property type="entry name" value="P-loop_NTPase"/>
</dbReference>
<evidence type="ECO:0000256" key="1">
    <source>
        <dbReference type="ARBA" id="ARBA00006611"/>
    </source>
</evidence>
<dbReference type="SUPFAM" id="SSF52540">
    <property type="entry name" value="P-loop containing nucleoside triphosphate hydrolases"/>
    <property type="match status" value="1"/>
</dbReference>
<dbReference type="GO" id="GO:0005886">
    <property type="term" value="C:plasma membrane"/>
    <property type="evidence" value="ECO:0007669"/>
    <property type="project" value="TreeGrafter"/>
</dbReference>
<comment type="similarity">
    <text evidence="1">Belongs to the GSP E family.</text>
</comment>
<accession>A0A1G2PEL0</accession>
<evidence type="ECO:0000256" key="3">
    <source>
        <dbReference type="ARBA" id="ARBA00022840"/>
    </source>
</evidence>
<keyword evidence="2" id="KW-0547">Nucleotide-binding</keyword>
<dbReference type="PROSITE" id="PS00662">
    <property type="entry name" value="T2SP_E"/>
    <property type="match status" value="1"/>
</dbReference>
<dbReference type="PANTHER" id="PTHR30258">
    <property type="entry name" value="TYPE II SECRETION SYSTEM PROTEIN GSPE-RELATED"/>
    <property type="match status" value="1"/>
</dbReference>
<name>A0A1G2PEL0_9BACT</name>
<gene>
    <name evidence="5" type="ORF">A2828_01990</name>
</gene>
<keyword evidence="3" id="KW-0067">ATP-binding</keyword>
<dbReference type="GO" id="GO:0005524">
    <property type="term" value="F:ATP binding"/>
    <property type="evidence" value="ECO:0007669"/>
    <property type="project" value="UniProtKB-KW"/>
</dbReference>
<proteinExistence type="inferred from homology"/>
<evidence type="ECO:0000313" key="5">
    <source>
        <dbReference type="EMBL" id="OHA46776.1"/>
    </source>
</evidence>
<dbReference type="Pfam" id="PF00437">
    <property type="entry name" value="T2SSE"/>
    <property type="match status" value="1"/>
</dbReference>
<reference evidence="5 6" key="1">
    <citation type="journal article" date="2016" name="Nat. Commun.">
        <title>Thousands of microbial genomes shed light on interconnected biogeochemical processes in an aquifer system.</title>
        <authorList>
            <person name="Anantharaman K."/>
            <person name="Brown C.T."/>
            <person name="Hug L.A."/>
            <person name="Sharon I."/>
            <person name="Castelle C.J."/>
            <person name="Probst A.J."/>
            <person name="Thomas B.C."/>
            <person name="Singh A."/>
            <person name="Wilkins M.J."/>
            <person name="Karaoz U."/>
            <person name="Brodie E.L."/>
            <person name="Williams K.H."/>
            <person name="Hubbard S.S."/>
            <person name="Banfield J.F."/>
        </authorList>
    </citation>
    <scope>NUCLEOTIDE SEQUENCE [LARGE SCALE GENOMIC DNA]</scope>
</reference>
<evidence type="ECO:0000259" key="4">
    <source>
        <dbReference type="PROSITE" id="PS00662"/>
    </source>
</evidence>
<dbReference type="PANTHER" id="PTHR30258:SF2">
    <property type="entry name" value="COMG OPERON PROTEIN 1"/>
    <property type="match status" value="1"/>
</dbReference>
<dbReference type="GO" id="GO:0016887">
    <property type="term" value="F:ATP hydrolysis activity"/>
    <property type="evidence" value="ECO:0007669"/>
    <property type="project" value="TreeGrafter"/>
</dbReference>
<evidence type="ECO:0000256" key="2">
    <source>
        <dbReference type="ARBA" id="ARBA00022741"/>
    </source>
</evidence>
<dbReference type="EMBL" id="MHSR01000013">
    <property type="protein sequence ID" value="OHA46776.1"/>
    <property type="molecule type" value="Genomic_DNA"/>
</dbReference>
<dbReference type="InterPro" id="IPR001482">
    <property type="entry name" value="T2SS/T4SS_dom"/>
</dbReference>
<dbReference type="Gene3D" id="3.30.450.90">
    <property type="match status" value="1"/>
</dbReference>
<protein>
    <recommendedName>
        <fullName evidence="4">Bacterial type II secretion system protein E domain-containing protein</fullName>
    </recommendedName>
</protein>
<sequence>MTGEVTVSSDLIKEFLSSITDTETLRNKINQVSPKDTSKLLELILAGAMKVDASDIHIEPRDAEAIIRLRIDGILYDLFGILPAAYHFLLERIKLLSGLKLNITDKGQDGRFSINAADNEVEIRTSTLPGERGEYVVMRLLNPTKLVSINKLGLRKDLLLVLNKELKRPNGMILTSGPTGSGKTTALAAFVKSISSEQIKIITIEDPIEYHLTGVEQTQVAPEDGYDFANGLRSIVRQDPDVILVGEIRDKETAEIAVQAALTGHLVFSTLHSNDAAGAIPRLVELGVNPENIAPALNLTMAQRLIRKICKTCASAEKISSQELKSVKVALANVPKGLVTVEINEHLKIFKAKGCKDCNGTGYKGRVGIFELFLLDETMKAFIAKNPGVYDIHLKAQERGMVPMQQDGILKILDGVTTLEEIERITGPIG</sequence>
<dbReference type="Gene3D" id="3.40.50.300">
    <property type="entry name" value="P-loop containing nucleotide triphosphate hydrolases"/>
    <property type="match status" value="1"/>
</dbReference>
<dbReference type="Proteomes" id="UP000178869">
    <property type="component" value="Unassembled WGS sequence"/>
</dbReference>
<dbReference type="CDD" id="cd01129">
    <property type="entry name" value="PulE-GspE-like"/>
    <property type="match status" value="1"/>
</dbReference>
<organism evidence="5 6">
    <name type="scientific">Candidatus Terrybacteria bacterium RIFCSPHIGHO2_01_FULL_43_35</name>
    <dbReference type="NCBI Taxonomy" id="1802361"/>
    <lineage>
        <taxon>Bacteria</taxon>
        <taxon>Candidatus Terryibacteriota</taxon>
    </lineage>
</organism>
<evidence type="ECO:0000313" key="6">
    <source>
        <dbReference type="Proteomes" id="UP000178869"/>
    </source>
</evidence>
<comment type="caution">
    <text evidence="5">The sequence shown here is derived from an EMBL/GenBank/DDBJ whole genome shotgun (WGS) entry which is preliminary data.</text>
</comment>